<feature type="compositionally biased region" description="Basic residues" evidence="1">
    <location>
        <begin position="86"/>
        <end position="97"/>
    </location>
</feature>
<proteinExistence type="predicted"/>
<protein>
    <submittedName>
        <fullName evidence="2">Uncharacterized protein</fullName>
    </submittedName>
</protein>
<feature type="region of interest" description="Disordered" evidence="1">
    <location>
        <begin position="75"/>
        <end position="120"/>
    </location>
</feature>
<accession>A0AAD5UYH9</accession>
<reference evidence="2" key="1">
    <citation type="submission" date="2022-07" db="EMBL/GenBank/DDBJ databases">
        <title>Genome Sequence of Physisporinus lineatus.</title>
        <authorList>
            <person name="Buettner E."/>
        </authorList>
    </citation>
    <scope>NUCLEOTIDE SEQUENCE</scope>
    <source>
        <strain evidence="2">VT162</strain>
    </source>
</reference>
<organism evidence="2 3">
    <name type="scientific">Meripilus lineatus</name>
    <dbReference type="NCBI Taxonomy" id="2056292"/>
    <lineage>
        <taxon>Eukaryota</taxon>
        <taxon>Fungi</taxon>
        <taxon>Dikarya</taxon>
        <taxon>Basidiomycota</taxon>
        <taxon>Agaricomycotina</taxon>
        <taxon>Agaricomycetes</taxon>
        <taxon>Polyporales</taxon>
        <taxon>Meripilaceae</taxon>
        <taxon>Meripilus</taxon>
    </lineage>
</organism>
<keyword evidence="3" id="KW-1185">Reference proteome</keyword>
<dbReference type="EMBL" id="JANAWD010000403">
    <property type="protein sequence ID" value="KAJ3479988.1"/>
    <property type="molecule type" value="Genomic_DNA"/>
</dbReference>
<feature type="region of interest" description="Disordered" evidence="1">
    <location>
        <begin position="170"/>
        <end position="196"/>
    </location>
</feature>
<comment type="caution">
    <text evidence="2">The sequence shown here is derived from an EMBL/GenBank/DDBJ whole genome shotgun (WGS) entry which is preliminary data.</text>
</comment>
<evidence type="ECO:0000313" key="3">
    <source>
        <dbReference type="Proteomes" id="UP001212997"/>
    </source>
</evidence>
<evidence type="ECO:0000256" key="1">
    <source>
        <dbReference type="SAM" id="MobiDB-lite"/>
    </source>
</evidence>
<evidence type="ECO:0000313" key="2">
    <source>
        <dbReference type="EMBL" id="KAJ3479988.1"/>
    </source>
</evidence>
<gene>
    <name evidence="2" type="ORF">NLI96_g8672</name>
</gene>
<name>A0AAD5UYH9_9APHY</name>
<dbReference type="Proteomes" id="UP001212997">
    <property type="component" value="Unassembled WGS sequence"/>
</dbReference>
<sequence>MPFYEHEFHRASERMISAAKSSIQGASILLQTQQILVGNARTEKLRNLYLLIENSLTEAEMVMGNYLWKEDKDLDSRGTRLTGPHRSNKHTRHARGRRPLDVDASWSTSEVPETPQGYHHLTLPRRHSRQRSIHRAGSFPLVVPPAICHSPPCTPTRRSRPLLQHEMSVNQVAPSVHSKTETEPPSPLAIGPSKPHQVRATIVAPNSDESVTEPEPETD</sequence>
<dbReference type="AlphaFoldDB" id="A0AAD5UYH9"/>